<dbReference type="AlphaFoldDB" id="A0A439DB86"/>
<gene>
    <name evidence="2" type="ORF">EKO27_g3449</name>
</gene>
<feature type="region of interest" description="Disordered" evidence="1">
    <location>
        <begin position="1"/>
        <end position="26"/>
    </location>
</feature>
<evidence type="ECO:0000256" key="1">
    <source>
        <dbReference type="SAM" id="MobiDB-lite"/>
    </source>
</evidence>
<accession>A0A439DB86</accession>
<feature type="region of interest" description="Disordered" evidence="1">
    <location>
        <begin position="44"/>
        <end position="79"/>
    </location>
</feature>
<keyword evidence="3" id="KW-1185">Reference proteome</keyword>
<proteinExistence type="predicted"/>
<evidence type="ECO:0000313" key="3">
    <source>
        <dbReference type="Proteomes" id="UP000286045"/>
    </source>
</evidence>
<dbReference type="Proteomes" id="UP000286045">
    <property type="component" value="Unassembled WGS sequence"/>
</dbReference>
<protein>
    <submittedName>
        <fullName evidence="2">Uncharacterized protein</fullName>
    </submittedName>
</protein>
<feature type="compositionally biased region" description="Polar residues" evidence="1">
    <location>
        <begin position="50"/>
        <end position="79"/>
    </location>
</feature>
<name>A0A439DB86_9PEZI</name>
<dbReference type="STRING" id="363999.A0A439DB86"/>
<organism evidence="2 3">
    <name type="scientific">Xylaria grammica</name>
    <dbReference type="NCBI Taxonomy" id="363999"/>
    <lineage>
        <taxon>Eukaryota</taxon>
        <taxon>Fungi</taxon>
        <taxon>Dikarya</taxon>
        <taxon>Ascomycota</taxon>
        <taxon>Pezizomycotina</taxon>
        <taxon>Sordariomycetes</taxon>
        <taxon>Xylariomycetidae</taxon>
        <taxon>Xylariales</taxon>
        <taxon>Xylariaceae</taxon>
        <taxon>Xylaria</taxon>
    </lineage>
</organism>
<dbReference type="EMBL" id="RYZI01000073">
    <property type="protein sequence ID" value="RWA11674.1"/>
    <property type="molecule type" value="Genomic_DNA"/>
</dbReference>
<comment type="caution">
    <text evidence="2">The sequence shown here is derived from an EMBL/GenBank/DDBJ whole genome shotgun (WGS) entry which is preliminary data.</text>
</comment>
<evidence type="ECO:0000313" key="2">
    <source>
        <dbReference type="EMBL" id="RWA11674.1"/>
    </source>
</evidence>
<sequence length="444" mass="48250">MAPQKELAPLSEDSIGNTPPPKYTNVDSAVSMTFPESVQNHLAQFEGSDNGPNMDSLNVNNTHSSNHGINASTENTTRPSFITVEGMPFDTDRLVEMGQALAQARREKMFPPTITPGYNVKATIDDYEALQRLNAAREDEMDIRDEAFRPDISRLYIDIQRKIQDRDLTQGEVAADSNVRARLSGFANSTGAETGMYNLMRHAVNSVLRLNNLAVGGDSNIVDAVATRVVNDIRTTVQSQAARGAHGVDGVNMDSVMEHVFGAIENALGDRVEFQAGRVESQANRLDANATRVENITDLQKIQLDAIASHVKAIDNHAYAMGNNVNAMGSLLNSTNGNVTALSTNIITLQTVVNMIPQMVAKAVADILPQAIHSAVGEAFEAAISNELLNRMQNFVSAVDGARARAEAADNHRHQNSKMRNWFGRLSIFKKRSGRRGSSVGTAH</sequence>
<reference evidence="2 3" key="1">
    <citation type="submission" date="2018-12" db="EMBL/GenBank/DDBJ databases">
        <title>Draft genome sequence of Xylaria grammica IHI A82.</title>
        <authorList>
            <person name="Buettner E."/>
            <person name="Kellner H."/>
        </authorList>
    </citation>
    <scope>NUCLEOTIDE SEQUENCE [LARGE SCALE GENOMIC DNA]</scope>
    <source>
        <strain evidence="2 3">IHI A82</strain>
    </source>
</reference>